<keyword evidence="3" id="KW-1185">Reference proteome</keyword>
<evidence type="ECO:0000313" key="2">
    <source>
        <dbReference type="EMBL" id="GFR78969.1"/>
    </source>
</evidence>
<evidence type="ECO:0008006" key="4">
    <source>
        <dbReference type="Google" id="ProtNLM"/>
    </source>
</evidence>
<keyword evidence="1" id="KW-0472">Membrane</keyword>
<reference evidence="2 3" key="1">
    <citation type="journal article" date="2021" name="Elife">
        <title>Chloroplast acquisition without the gene transfer in kleptoplastic sea slugs, Plakobranchus ocellatus.</title>
        <authorList>
            <person name="Maeda T."/>
            <person name="Takahashi S."/>
            <person name="Yoshida T."/>
            <person name="Shimamura S."/>
            <person name="Takaki Y."/>
            <person name="Nagai Y."/>
            <person name="Toyoda A."/>
            <person name="Suzuki Y."/>
            <person name="Arimoto A."/>
            <person name="Ishii H."/>
            <person name="Satoh N."/>
            <person name="Nishiyama T."/>
            <person name="Hasebe M."/>
            <person name="Maruyama T."/>
            <person name="Minagawa J."/>
            <person name="Obokata J."/>
            <person name="Shigenobu S."/>
        </authorList>
    </citation>
    <scope>NUCLEOTIDE SEQUENCE [LARGE SCALE GENOMIC DNA]</scope>
</reference>
<evidence type="ECO:0000256" key="1">
    <source>
        <dbReference type="SAM" id="Phobius"/>
    </source>
</evidence>
<dbReference type="AlphaFoldDB" id="A0AAV4G0Z6"/>
<keyword evidence="1" id="KW-1133">Transmembrane helix</keyword>
<protein>
    <recommendedName>
        <fullName evidence="4">Transmembrane protein</fullName>
    </recommendedName>
</protein>
<evidence type="ECO:0000313" key="3">
    <source>
        <dbReference type="Proteomes" id="UP000762676"/>
    </source>
</evidence>
<comment type="caution">
    <text evidence="2">The sequence shown here is derived from an EMBL/GenBank/DDBJ whole genome shotgun (WGS) entry which is preliminary data.</text>
</comment>
<keyword evidence="1" id="KW-0812">Transmembrane</keyword>
<gene>
    <name evidence="2" type="ORF">ElyMa_004008600</name>
</gene>
<dbReference type="Proteomes" id="UP000762676">
    <property type="component" value="Unassembled WGS sequence"/>
</dbReference>
<feature type="transmembrane region" description="Helical" evidence="1">
    <location>
        <begin position="34"/>
        <end position="67"/>
    </location>
</feature>
<dbReference type="EMBL" id="BMAT01008150">
    <property type="protein sequence ID" value="GFR78969.1"/>
    <property type="molecule type" value="Genomic_DNA"/>
</dbReference>
<sequence>MDILHKSHISKKYIMEGMIKKELLKQCVRCSQGLVVVVVVVVAVVVVVVKGVGVVVVVVVVVVGLVVAIY</sequence>
<proteinExistence type="predicted"/>
<accession>A0AAV4G0Z6</accession>
<name>A0AAV4G0Z6_9GAST</name>
<organism evidence="2 3">
    <name type="scientific">Elysia marginata</name>
    <dbReference type="NCBI Taxonomy" id="1093978"/>
    <lineage>
        <taxon>Eukaryota</taxon>
        <taxon>Metazoa</taxon>
        <taxon>Spiralia</taxon>
        <taxon>Lophotrochozoa</taxon>
        <taxon>Mollusca</taxon>
        <taxon>Gastropoda</taxon>
        <taxon>Heterobranchia</taxon>
        <taxon>Euthyneura</taxon>
        <taxon>Panpulmonata</taxon>
        <taxon>Sacoglossa</taxon>
        <taxon>Placobranchoidea</taxon>
        <taxon>Plakobranchidae</taxon>
        <taxon>Elysia</taxon>
    </lineage>
</organism>